<dbReference type="Pfam" id="PF10108">
    <property type="entry name" value="DNA_pol_B_exo2"/>
    <property type="match status" value="1"/>
</dbReference>
<dbReference type="CDD" id="cd05782">
    <property type="entry name" value="DNA_polB_like1_exo"/>
    <property type="match status" value="1"/>
</dbReference>
<dbReference type="RefSeq" id="WP_173072530.1">
    <property type="nucleotide sequence ID" value="NZ_CP041345.1"/>
</dbReference>
<dbReference type="InterPro" id="IPR012337">
    <property type="entry name" value="RNaseH-like_sf"/>
</dbReference>
<dbReference type="Gene3D" id="3.30.420.10">
    <property type="entry name" value="Ribonuclease H-like superfamily/Ribonuclease H"/>
    <property type="match status" value="1"/>
</dbReference>
<dbReference type="AlphaFoldDB" id="A0A7D3XYA1"/>
<name>A0A7D3XYA1_9BACT</name>
<dbReference type="GO" id="GO:0004527">
    <property type="term" value="F:exonuclease activity"/>
    <property type="evidence" value="ECO:0007669"/>
    <property type="project" value="UniProtKB-KW"/>
</dbReference>
<dbReference type="SUPFAM" id="SSF53098">
    <property type="entry name" value="Ribonuclease H-like"/>
    <property type="match status" value="1"/>
</dbReference>
<gene>
    <name evidence="2" type="ORF">FHG85_01615</name>
</gene>
<accession>A0A7D3XYA1</accession>
<evidence type="ECO:0000259" key="1">
    <source>
        <dbReference type="Pfam" id="PF10108"/>
    </source>
</evidence>
<keyword evidence="2" id="KW-0269">Exonuclease</keyword>
<evidence type="ECO:0000313" key="3">
    <source>
        <dbReference type="Proteomes" id="UP000500961"/>
    </source>
</evidence>
<sequence>MLTNVKLDEILFLDIETVPQFAQYDQMPDEFKKLWDRKANSLAKNQEQPHELYDRAGIYAEFGKIICISVGRIVFSNGSASFRVKSYYGDDEKTLLRDFGKMLETFSTQMPNLNLCAHNGKEFDFPYIARRMLVNGIEIPQILNVAGKKPWEVKFLDTMELWKFGDYKHYTSLNLLAYIFGIKSPKDDIDGSEVATCYYEQNDLPRIVTYCEKDTLTVAQLLLKYNGMPLIADENVVRAGD</sequence>
<feature type="domain" description="Predicted 3'-5' exonuclease PolB-like" evidence="1">
    <location>
        <begin position="62"/>
        <end position="226"/>
    </location>
</feature>
<dbReference type="GO" id="GO:0003676">
    <property type="term" value="F:nucleic acid binding"/>
    <property type="evidence" value="ECO:0007669"/>
    <property type="project" value="InterPro"/>
</dbReference>
<reference evidence="2 3" key="1">
    <citation type="submission" date="2019-07" db="EMBL/GenBank/DDBJ databases">
        <title>Thalassofilum flectens gen. nov., sp. nov., a novel moderate thermophilic anaerobe from a shallow sea hot spring in Kunashir Island (Russia), representing a new family in the order Bacteroidales, and proposal of Thalassofilacea fam. nov.</title>
        <authorList>
            <person name="Kochetkova T.V."/>
            <person name="Podosokorskaya O.A."/>
            <person name="Novikov A."/>
            <person name="Elcheninov A.G."/>
            <person name="Toshchakov S.V."/>
            <person name="Kublanov I.V."/>
        </authorList>
    </citation>
    <scope>NUCLEOTIDE SEQUENCE [LARGE SCALE GENOMIC DNA]</scope>
    <source>
        <strain evidence="2 3">38-H</strain>
    </source>
</reference>
<dbReference type="InterPro" id="IPR036397">
    <property type="entry name" value="RNaseH_sf"/>
</dbReference>
<dbReference type="EMBL" id="CP041345">
    <property type="protein sequence ID" value="QKG79013.1"/>
    <property type="molecule type" value="Genomic_DNA"/>
</dbReference>
<protein>
    <submittedName>
        <fullName evidence="2">3'-5' exonuclease</fullName>
    </submittedName>
</protein>
<keyword evidence="2" id="KW-0540">Nuclease</keyword>
<keyword evidence="3" id="KW-1185">Reference proteome</keyword>
<evidence type="ECO:0000313" key="2">
    <source>
        <dbReference type="EMBL" id="QKG79013.1"/>
    </source>
</evidence>
<keyword evidence="2" id="KW-0378">Hydrolase</keyword>
<dbReference type="InterPro" id="IPR019288">
    <property type="entry name" value="3'-5'_exonuclease_PolB-like"/>
</dbReference>
<proteinExistence type="predicted"/>
<organism evidence="2 3">
    <name type="scientific">Tenuifilum thalassicum</name>
    <dbReference type="NCBI Taxonomy" id="2590900"/>
    <lineage>
        <taxon>Bacteria</taxon>
        <taxon>Pseudomonadati</taxon>
        <taxon>Bacteroidota</taxon>
        <taxon>Bacteroidia</taxon>
        <taxon>Bacteroidales</taxon>
        <taxon>Tenuifilaceae</taxon>
        <taxon>Tenuifilum</taxon>
    </lineage>
</organism>
<dbReference type="KEGG" id="ttz:FHG85_01615"/>
<dbReference type="Proteomes" id="UP000500961">
    <property type="component" value="Chromosome"/>
</dbReference>